<sequence length="263" mass="29329">MAPSTPWSLRNDFYYYNADADVTLRNGTLELGTELTFAVNLTTLVYNPDIELFGGQYAFGAVLPIPTAKVKANINDNRVSDEVTDLGDITIVPAIFFWNYDNLNFTLGEYIVTPSASYSTSETLNPGLNYWTFDTNFTANYFNLTTGQDYSVNIGYTHNTENSDTSYQSGNELHIDYMFNQFLSDSFAIGIQGFYLKQTSADSGSGATLGSYKGRAAGIGPAVLWSTTINEMSVSYIFKWLHEYKAENRIEGNHIFASFAFTF</sequence>
<dbReference type="Proteomes" id="UP001248581">
    <property type="component" value="Chromosome"/>
</dbReference>
<evidence type="ECO:0000313" key="1">
    <source>
        <dbReference type="EMBL" id="WNC67179.1"/>
    </source>
</evidence>
<proteinExistence type="predicted"/>
<evidence type="ECO:0000313" key="2">
    <source>
        <dbReference type="Proteomes" id="UP001248581"/>
    </source>
</evidence>
<keyword evidence="2" id="KW-1185">Reference proteome</keyword>
<name>A0ABY9TEZ5_9GAMM</name>
<reference evidence="2" key="1">
    <citation type="submission" date="2023-09" db="EMBL/GenBank/DDBJ databases">
        <authorList>
            <person name="Li S."/>
            <person name="Li X."/>
            <person name="Zhang C."/>
            <person name="Zhao Z."/>
        </authorList>
    </citation>
    <scope>NUCLEOTIDE SEQUENCE [LARGE SCALE GENOMIC DNA]</scope>
    <source>
        <strain evidence="2">SQ345</strain>
    </source>
</reference>
<organism evidence="1 2">
    <name type="scientific">Thalassotalea nanhaiensis</name>
    <dbReference type="NCBI Taxonomy" id="3065648"/>
    <lineage>
        <taxon>Bacteria</taxon>
        <taxon>Pseudomonadati</taxon>
        <taxon>Pseudomonadota</taxon>
        <taxon>Gammaproteobacteria</taxon>
        <taxon>Alteromonadales</taxon>
        <taxon>Colwelliaceae</taxon>
        <taxon>Thalassotalea</taxon>
    </lineage>
</organism>
<accession>A0ABY9TEZ5</accession>
<dbReference type="Pfam" id="PF13557">
    <property type="entry name" value="Phenol_MetA_deg"/>
    <property type="match status" value="1"/>
</dbReference>
<dbReference type="InterPro" id="IPR025737">
    <property type="entry name" value="FApF"/>
</dbReference>
<dbReference type="EMBL" id="CP134146">
    <property type="protein sequence ID" value="WNC67179.1"/>
    <property type="molecule type" value="Genomic_DNA"/>
</dbReference>
<dbReference type="RefSeq" id="WP_348386343.1">
    <property type="nucleotide sequence ID" value="NZ_CP134146.1"/>
</dbReference>
<protein>
    <submittedName>
        <fullName evidence="1">Transporter</fullName>
    </submittedName>
</protein>
<gene>
    <name evidence="1" type="ORF">RI845_11695</name>
</gene>